<keyword evidence="1" id="KW-0732">Signal</keyword>
<evidence type="ECO:0000313" key="4">
    <source>
        <dbReference type="Proteomes" id="UP001519332"/>
    </source>
</evidence>
<feature type="signal peptide" evidence="1">
    <location>
        <begin position="1"/>
        <end position="24"/>
    </location>
</feature>
<name>A0ABS4TWZ1_9PSEU</name>
<dbReference type="InterPro" id="IPR025507">
    <property type="entry name" value="DUF4394"/>
</dbReference>
<organism evidence="3 4">
    <name type="scientific">Kibdelosporangium banguiense</name>
    <dbReference type="NCBI Taxonomy" id="1365924"/>
    <lineage>
        <taxon>Bacteria</taxon>
        <taxon>Bacillati</taxon>
        <taxon>Actinomycetota</taxon>
        <taxon>Actinomycetes</taxon>
        <taxon>Pseudonocardiales</taxon>
        <taxon>Pseudonocardiaceae</taxon>
        <taxon>Kibdelosporangium</taxon>
    </lineage>
</organism>
<protein>
    <recommendedName>
        <fullName evidence="2">DUF4394 domain-containing protein</fullName>
    </recommendedName>
</protein>
<dbReference type="Pfam" id="PF14339">
    <property type="entry name" value="DUF4394"/>
    <property type="match status" value="1"/>
</dbReference>
<evidence type="ECO:0000256" key="1">
    <source>
        <dbReference type="SAM" id="SignalP"/>
    </source>
</evidence>
<gene>
    <name evidence="3" type="ORF">JOF56_008894</name>
</gene>
<reference evidence="3 4" key="1">
    <citation type="submission" date="2021-03" db="EMBL/GenBank/DDBJ databases">
        <title>Sequencing the genomes of 1000 actinobacteria strains.</title>
        <authorList>
            <person name="Klenk H.-P."/>
        </authorList>
    </citation>
    <scope>NUCLEOTIDE SEQUENCE [LARGE SCALE GENOMIC DNA]</scope>
    <source>
        <strain evidence="3 4">DSM 46670</strain>
    </source>
</reference>
<feature type="chain" id="PRO_5047290684" description="DUF4394 domain-containing protein" evidence="1">
    <location>
        <begin position="25"/>
        <end position="294"/>
    </location>
</feature>
<dbReference type="RefSeq" id="WP_209645491.1">
    <property type="nucleotide sequence ID" value="NZ_JAGINW010000001.1"/>
</dbReference>
<sequence>MGSRFKKRLAAVAVAAVAAGTVLVGLPASSTAASVPSLQAFGILSNGTVMCAFKTSTPGQLDWVRQIAGFTGNDTSAAGIDMRVQDGKLYAVGNAGGIYTVKLPTGPNDPAPPTLTKVSQLQYPLQGNKFGVDFNPAADRLRIISDTGQNLRHDVVGGVTVQDKLLNYSGSTAHGVTAAAYTNNDLSGDTGTFLFDIDTNNDQEVIQLPPNDGLLTVAGKLGVPFDIDAGFDIYSDLTSGKTVTNTGFVVGVMTGSTFGSLYTFNDILTGTLTKVGDFPLPGVPVQDIAVALDN</sequence>
<dbReference type="EMBL" id="JAGINW010000001">
    <property type="protein sequence ID" value="MBP2328509.1"/>
    <property type="molecule type" value="Genomic_DNA"/>
</dbReference>
<comment type="caution">
    <text evidence="3">The sequence shown here is derived from an EMBL/GenBank/DDBJ whole genome shotgun (WGS) entry which is preliminary data.</text>
</comment>
<evidence type="ECO:0000259" key="2">
    <source>
        <dbReference type="Pfam" id="PF14339"/>
    </source>
</evidence>
<dbReference type="Proteomes" id="UP001519332">
    <property type="component" value="Unassembled WGS sequence"/>
</dbReference>
<evidence type="ECO:0000313" key="3">
    <source>
        <dbReference type="EMBL" id="MBP2328509.1"/>
    </source>
</evidence>
<accession>A0ABS4TWZ1</accession>
<proteinExistence type="predicted"/>
<keyword evidence="4" id="KW-1185">Reference proteome</keyword>
<feature type="domain" description="DUF4394" evidence="2">
    <location>
        <begin position="50"/>
        <end position="289"/>
    </location>
</feature>